<dbReference type="PANTHER" id="PTHR40080">
    <property type="entry name" value="LMO1763 PROTEIN"/>
    <property type="match status" value="1"/>
</dbReference>
<evidence type="ECO:0000313" key="1">
    <source>
        <dbReference type="EMBL" id="OGG11652.1"/>
    </source>
</evidence>
<dbReference type="InterPro" id="IPR000831">
    <property type="entry name" value="Trp_repress"/>
</dbReference>
<dbReference type="PANTHER" id="PTHR40080:SF1">
    <property type="entry name" value="TRPR-LIKE PROTEIN YERC_YECD"/>
    <property type="match status" value="1"/>
</dbReference>
<proteinExistence type="predicted"/>
<dbReference type="InterPro" id="IPR038116">
    <property type="entry name" value="TrpR-like_sf"/>
</dbReference>
<dbReference type="InterPro" id="IPR013368">
    <property type="entry name" value="YecD_YerC"/>
</dbReference>
<dbReference type="SUPFAM" id="SSF48295">
    <property type="entry name" value="TrpR-like"/>
    <property type="match status" value="1"/>
</dbReference>
<evidence type="ECO:0008006" key="3">
    <source>
        <dbReference type="Google" id="ProtNLM"/>
    </source>
</evidence>
<accession>A0A1F5ZHR1</accession>
<reference evidence="1 2" key="1">
    <citation type="journal article" date="2016" name="Nat. Commun.">
        <title>Thousands of microbial genomes shed light on interconnected biogeochemical processes in an aquifer system.</title>
        <authorList>
            <person name="Anantharaman K."/>
            <person name="Brown C.T."/>
            <person name="Hug L.A."/>
            <person name="Sharon I."/>
            <person name="Castelle C.J."/>
            <person name="Probst A.J."/>
            <person name="Thomas B.C."/>
            <person name="Singh A."/>
            <person name="Wilkins M.J."/>
            <person name="Karaoz U."/>
            <person name="Brodie E.L."/>
            <person name="Williams K.H."/>
            <person name="Hubbard S.S."/>
            <person name="Banfield J.F."/>
        </authorList>
    </citation>
    <scope>NUCLEOTIDE SEQUENCE [LARGE SCALE GENOMIC DNA]</scope>
</reference>
<protein>
    <recommendedName>
        <fullName evidence="3">TrpR like protein, YerC/YecD</fullName>
    </recommendedName>
</protein>
<dbReference type="AlphaFoldDB" id="A0A1F5ZHR1"/>
<organism evidence="1 2">
    <name type="scientific">Candidatus Gottesmanbacteria bacterium RBG_13_45_10</name>
    <dbReference type="NCBI Taxonomy" id="1798370"/>
    <lineage>
        <taxon>Bacteria</taxon>
        <taxon>Candidatus Gottesmaniibacteriota</taxon>
    </lineage>
</organism>
<dbReference type="STRING" id="1798370.A2Z00_01195"/>
<comment type="caution">
    <text evidence="1">The sequence shown here is derived from an EMBL/GenBank/DDBJ whole genome shotgun (WGS) entry which is preliminary data.</text>
</comment>
<sequence length="153" mass="17517">MGRISRRHLNSVLEERIHSVFWEHIASLHSASYVKEFLQSLLSHTEQVMLAKRLAIAILLSRGYTYQKIDDTLKVSKATISTVHRQLLSGATGYKQAVLESNKRRSNQAMWDALEKFLLSISLPARHGSTKFQLKSEIGKGLRKRKFQRENIG</sequence>
<name>A0A1F5ZHR1_9BACT</name>
<dbReference type="Gene3D" id="1.10.1270.10">
    <property type="entry name" value="TrpR-like"/>
    <property type="match status" value="1"/>
</dbReference>
<dbReference type="Proteomes" id="UP000177268">
    <property type="component" value="Unassembled WGS sequence"/>
</dbReference>
<dbReference type="GO" id="GO:0003700">
    <property type="term" value="F:DNA-binding transcription factor activity"/>
    <property type="evidence" value="ECO:0007669"/>
    <property type="project" value="InterPro"/>
</dbReference>
<gene>
    <name evidence="1" type="ORF">A2Z00_01195</name>
</gene>
<dbReference type="Pfam" id="PF01371">
    <property type="entry name" value="Trp_repressor"/>
    <property type="match status" value="1"/>
</dbReference>
<dbReference type="GO" id="GO:0043565">
    <property type="term" value="F:sequence-specific DNA binding"/>
    <property type="evidence" value="ECO:0007669"/>
    <property type="project" value="InterPro"/>
</dbReference>
<dbReference type="EMBL" id="MFIZ01000022">
    <property type="protein sequence ID" value="OGG11652.1"/>
    <property type="molecule type" value="Genomic_DNA"/>
</dbReference>
<evidence type="ECO:0000313" key="2">
    <source>
        <dbReference type="Proteomes" id="UP000177268"/>
    </source>
</evidence>
<dbReference type="InterPro" id="IPR010921">
    <property type="entry name" value="Trp_repressor/repl_initiator"/>
</dbReference>